<accession>A0A976IIM3</accession>
<dbReference type="Proteomes" id="UP000294530">
    <property type="component" value="Unassembled WGS sequence"/>
</dbReference>
<protein>
    <submittedName>
        <fullName evidence="1">Uncharacterized protein</fullName>
    </submittedName>
</protein>
<organism evidence="1 2">
    <name type="scientific">Bremia lactucae</name>
    <name type="common">Lettuce downy mildew</name>
    <dbReference type="NCBI Taxonomy" id="4779"/>
    <lineage>
        <taxon>Eukaryota</taxon>
        <taxon>Sar</taxon>
        <taxon>Stramenopiles</taxon>
        <taxon>Oomycota</taxon>
        <taxon>Peronosporomycetes</taxon>
        <taxon>Peronosporales</taxon>
        <taxon>Peronosporaceae</taxon>
        <taxon>Bremia</taxon>
    </lineage>
</organism>
<name>A0A976IIM3_BRELC</name>
<keyword evidence="2" id="KW-1185">Reference proteome</keyword>
<dbReference type="AlphaFoldDB" id="A0A976IIM3"/>
<proteinExistence type="predicted"/>
<dbReference type="GeneID" id="94343891"/>
<dbReference type="KEGG" id="blac:94343891"/>
<dbReference type="RefSeq" id="XP_067821996.1">
    <property type="nucleotide sequence ID" value="XM_067958220.1"/>
</dbReference>
<sequence>MHAKLSYSADRPNGKESMVHFAQYSGEFQSRKSLERRHPATQKQSYHQCAVAAATLHQGERNTKEAEVVRARPREVRVQRAADFLAGKATQRRYGEKVESANFADLVTLISSPRNLHEVRNTATLKRVRDMSGKRKAARAQIEQVDLTAVPALALQDNSASIVVARQDRN</sequence>
<comment type="caution">
    <text evidence="1">The sequence shown here is derived from an EMBL/GenBank/DDBJ whole genome shotgun (WGS) entry which is preliminary data.</text>
</comment>
<evidence type="ECO:0000313" key="1">
    <source>
        <dbReference type="EMBL" id="TDH72497.1"/>
    </source>
</evidence>
<reference evidence="1 2" key="1">
    <citation type="journal article" date="2021" name="Genome Biol.">
        <title>AFLAP: assembly-free linkage analysis pipeline using k-mers from genome sequencing data.</title>
        <authorList>
            <person name="Fletcher K."/>
            <person name="Zhang L."/>
            <person name="Gil J."/>
            <person name="Han R."/>
            <person name="Cavanaugh K."/>
            <person name="Michelmore R."/>
        </authorList>
    </citation>
    <scope>NUCLEOTIDE SEQUENCE [LARGE SCALE GENOMIC DNA]</scope>
    <source>
        <strain evidence="1 2">SF5</strain>
    </source>
</reference>
<gene>
    <name evidence="1" type="ORF">CCR75_000112</name>
</gene>
<dbReference type="EMBL" id="SHOA02000037">
    <property type="protein sequence ID" value="TDH72497.1"/>
    <property type="molecule type" value="Genomic_DNA"/>
</dbReference>
<evidence type="ECO:0000313" key="2">
    <source>
        <dbReference type="Proteomes" id="UP000294530"/>
    </source>
</evidence>